<dbReference type="Pfam" id="PF06657">
    <property type="entry name" value="Cep57_MT_bd"/>
    <property type="match status" value="1"/>
</dbReference>
<sequence length="462" mass="53723">MGIMDSELMHSIVGSYLKPPERVFVPSFAQNNESSQTYRSANLEVTSPKMLHSPNGQALILALKTLQEKIHRLELERTQAEDNLNILSREAAQYKEALEKETNERNLVHQELKKQKKDIMIQLNSAQSRCTLLEKQLEYTKRMVLNVEREKNMILEQQAQLQREKEQEHMKLQAKLEKLDVLEKECFKLTATQKTAEGKIKHLEEKLKEEEHQRKLFQDKASELQTGLEISRILMSSVSNKKCSKEKKKSSKKTKCLKRGPHQQIYSKFESLPIMAEKMMQHYGPHILRKPTEVTELRCLYKPTRTSAQCKAEPSDSKNSLSICDNLSELLMAMQGELDQMSMEHEELLNQMKETESHSVCEDIECELEHLVKKMEMKGEQISKLMKHQDNVRKLQQKIQNSKMSEASGIQEDSSPKGSKNIKNSPRKCLLTNSLQKNSNFHPVRVHNLQMKLRRDDIMWEQ</sequence>
<dbReference type="GO" id="GO:0005874">
    <property type="term" value="C:microtubule"/>
    <property type="evidence" value="ECO:0007669"/>
    <property type="project" value="UniProtKB-KW"/>
</dbReference>
<keyword evidence="3" id="KW-0963">Cytoplasm</keyword>
<evidence type="ECO:0000256" key="1">
    <source>
        <dbReference type="ARBA" id="ARBA00004300"/>
    </source>
</evidence>
<dbReference type="GeneTree" id="ENSGT00530000063695"/>
<dbReference type="FunFam" id="1.20.58.90:FF:000005">
    <property type="entry name" value="centrosomal protein CEP57L1 isoform X2"/>
    <property type="match status" value="1"/>
</dbReference>
<evidence type="ECO:0000256" key="7">
    <source>
        <dbReference type="ARBA" id="ARBA00023212"/>
    </source>
</evidence>
<dbReference type="GO" id="GO:0005813">
    <property type="term" value="C:centrosome"/>
    <property type="evidence" value="ECO:0007669"/>
    <property type="project" value="UniProtKB-SubCell"/>
</dbReference>
<evidence type="ECO:0000259" key="16">
    <source>
        <dbReference type="Pfam" id="PF06657"/>
    </source>
</evidence>
<dbReference type="InterPro" id="IPR051756">
    <property type="entry name" value="Centrosomal_MT-associated"/>
</dbReference>
<dbReference type="PANTHER" id="PTHR19336">
    <property type="entry name" value="UNCHARACTERIZED DUF1167"/>
    <property type="match status" value="1"/>
</dbReference>
<evidence type="ECO:0000256" key="10">
    <source>
        <dbReference type="ARBA" id="ARBA00059724"/>
    </source>
</evidence>
<dbReference type="Ensembl" id="ENSPTIT00000013168.1">
    <property type="protein sequence ID" value="ENSPTIP00000009253.1"/>
    <property type="gene ID" value="ENSPTIG00000010364.1"/>
</dbReference>
<proteinExistence type="inferred from homology"/>
<feature type="coiled-coil region" evidence="14">
    <location>
        <begin position="56"/>
        <end position="220"/>
    </location>
</feature>
<keyword evidence="5" id="KW-0493">Microtubule</keyword>
<feature type="compositionally biased region" description="Polar residues" evidence="15">
    <location>
        <begin position="411"/>
        <end position="424"/>
    </location>
</feature>
<name>A0A8C9JNN0_PANTA</name>
<comment type="subcellular location">
    <subcellularLocation>
        <location evidence="1">Cytoplasm</location>
        <location evidence="1">Cytoskeleton</location>
        <location evidence="1">Microtubule organizing center</location>
        <location evidence="1">Centrosome</location>
    </subcellularLocation>
</comment>
<evidence type="ECO:0000256" key="2">
    <source>
        <dbReference type="ARBA" id="ARBA00008179"/>
    </source>
</evidence>
<dbReference type="GO" id="GO:0042802">
    <property type="term" value="F:identical protein binding"/>
    <property type="evidence" value="ECO:0007669"/>
    <property type="project" value="InterPro"/>
</dbReference>
<evidence type="ECO:0000256" key="4">
    <source>
        <dbReference type="ARBA" id="ARBA00022553"/>
    </source>
</evidence>
<evidence type="ECO:0000256" key="3">
    <source>
        <dbReference type="ARBA" id="ARBA00022490"/>
    </source>
</evidence>
<comment type="similarity">
    <text evidence="2">Belongs to the translokin family.</text>
</comment>
<dbReference type="InterPro" id="IPR024957">
    <property type="entry name" value="Cep57_MT-bd_dom"/>
</dbReference>
<organism evidence="18 19">
    <name type="scientific">Panthera tigris altaica</name>
    <name type="common">Siberian tiger</name>
    <dbReference type="NCBI Taxonomy" id="74533"/>
    <lineage>
        <taxon>Eukaryota</taxon>
        <taxon>Metazoa</taxon>
        <taxon>Chordata</taxon>
        <taxon>Craniata</taxon>
        <taxon>Vertebrata</taxon>
        <taxon>Euteleostomi</taxon>
        <taxon>Mammalia</taxon>
        <taxon>Eutheria</taxon>
        <taxon>Laurasiatheria</taxon>
        <taxon>Carnivora</taxon>
        <taxon>Feliformia</taxon>
        <taxon>Felidae</taxon>
        <taxon>Pantherinae</taxon>
        <taxon>Panthera</taxon>
    </lineage>
</organism>
<keyword evidence="4" id="KW-0597">Phosphoprotein</keyword>
<evidence type="ECO:0000256" key="12">
    <source>
        <dbReference type="ARBA" id="ARBA00074214"/>
    </source>
</evidence>
<feature type="region of interest" description="Disordered" evidence="15">
    <location>
        <begin position="391"/>
        <end position="425"/>
    </location>
</feature>
<reference evidence="18" key="1">
    <citation type="submission" date="2025-08" db="UniProtKB">
        <authorList>
            <consortium name="Ensembl"/>
        </authorList>
    </citation>
    <scope>IDENTIFICATION</scope>
</reference>
<evidence type="ECO:0000256" key="8">
    <source>
        <dbReference type="ARBA" id="ARBA00041218"/>
    </source>
</evidence>
<keyword evidence="7" id="KW-0206">Cytoskeleton</keyword>
<evidence type="ECO:0000256" key="13">
    <source>
        <dbReference type="ARBA" id="ARBA00076281"/>
    </source>
</evidence>
<accession>A0A8C9JNN0</accession>
<evidence type="ECO:0000256" key="14">
    <source>
        <dbReference type="SAM" id="Coils"/>
    </source>
</evidence>
<feature type="domain" description="Cep57 centrosome localisation" evidence="17">
    <location>
        <begin position="58"/>
        <end position="235"/>
    </location>
</feature>
<evidence type="ECO:0000256" key="6">
    <source>
        <dbReference type="ARBA" id="ARBA00023054"/>
    </source>
</evidence>
<evidence type="ECO:0000256" key="15">
    <source>
        <dbReference type="SAM" id="MobiDB-lite"/>
    </source>
</evidence>
<dbReference type="InterPro" id="IPR025913">
    <property type="entry name" value="Cep57_CLD"/>
</dbReference>
<dbReference type="AlphaFoldDB" id="A0A8C9JNN0"/>
<protein>
    <recommendedName>
        <fullName evidence="11">Centrosomal protein CEP57L1</fullName>
    </recommendedName>
    <alternativeName>
        <fullName evidence="8">Centrosomal protein 57kDa-like protein 1</fullName>
    </alternativeName>
    <alternativeName>
        <fullName evidence="12">Centrosomal protein cep57l1</fullName>
    </alternativeName>
    <alternativeName>
        <fullName evidence="13">Centrosomal protein of 57 kDa-related protein</fullName>
    </alternativeName>
    <alternativeName>
        <fullName evidence="9">Cep57-related protein</fullName>
    </alternativeName>
</protein>
<evidence type="ECO:0000313" key="18">
    <source>
        <dbReference type="Ensembl" id="ENSPTIP00000009253.1"/>
    </source>
</evidence>
<dbReference type="PANTHER" id="PTHR19336:SF10">
    <property type="entry name" value="CENTROSOMAL PROTEIN CEP57L1"/>
    <property type="match status" value="1"/>
</dbReference>
<dbReference type="Pfam" id="PF14073">
    <property type="entry name" value="Cep57_CLD"/>
    <property type="match status" value="1"/>
</dbReference>
<dbReference type="GO" id="GO:0043015">
    <property type="term" value="F:gamma-tubulin binding"/>
    <property type="evidence" value="ECO:0007669"/>
    <property type="project" value="InterPro"/>
</dbReference>
<evidence type="ECO:0000313" key="19">
    <source>
        <dbReference type="Proteomes" id="UP000675900"/>
    </source>
</evidence>
<keyword evidence="19" id="KW-1185">Reference proteome</keyword>
<keyword evidence="6 14" id="KW-0175">Coiled coil</keyword>
<comment type="function">
    <text evidence="10">Centrosomal protein which may be required for microtubule attachment to centrosomes.</text>
</comment>
<evidence type="ECO:0000256" key="11">
    <source>
        <dbReference type="ARBA" id="ARBA00070483"/>
    </source>
</evidence>
<feature type="coiled-coil region" evidence="14">
    <location>
        <begin position="324"/>
        <end position="358"/>
    </location>
</feature>
<feature type="domain" description="Cep57 centrosome microtubule-binding" evidence="16">
    <location>
        <begin position="316"/>
        <end position="388"/>
    </location>
</feature>
<evidence type="ECO:0000256" key="9">
    <source>
        <dbReference type="ARBA" id="ARBA00042578"/>
    </source>
</evidence>
<reference evidence="18" key="2">
    <citation type="submission" date="2025-09" db="UniProtKB">
        <authorList>
            <consortium name="Ensembl"/>
        </authorList>
    </citation>
    <scope>IDENTIFICATION</scope>
</reference>
<dbReference type="GO" id="GO:0008017">
    <property type="term" value="F:microtubule binding"/>
    <property type="evidence" value="ECO:0007669"/>
    <property type="project" value="InterPro"/>
</dbReference>
<dbReference type="Gene3D" id="1.20.58.90">
    <property type="match status" value="1"/>
</dbReference>
<evidence type="ECO:0000256" key="5">
    <source>
        <dbReference type="ARBA" id="ARBA00022701"/>
    </source>
</evidence>
<dbReference type="Proteomes" id="UP000675900">
    <property type="component" value="Unassembled WGS sequence"/>
</dbReference>
<gene>
    <name evidence="18" type="primary">CEP57L1</name>
</gene>
<evidence type="ECO:0000259" key="17">
    <source>
        <dbReference type="Pfam" id="PF14073"/>
    </source>
</evidence>